<evidence type="ECO:0000256" key="3">
    <source>
        <dbReference type="ARBA" id="ARBA00022729"/>
    </source>
</evidence>
<dbReference type="SUPFAM" id="SSF53850">
    <property type="entry name" value="Periplasmic binding protein-like II"/>
    <property type="match status" value="1"/>
</dbReference>
<dbReference type="PROSITE" id="PS51318">
    <property type="entry name" value="TAT"/>
    <property type="match status" value="1"/>
</dbReference>
<dbReference type="InterPro" id="IPR039424">
    <property type="entry name" value="SBP_5"/>
</dbReference>
<name>A0A4D7QIG2_9HYPH</name>
<sequence>MTAFDRRTFLTAGLAGPALLSAFDQALLGPAIAQEAPKRGGTLVYAQLSANRRSSDARSAKHPYFIVDANTRLQWNCLTWVNEKLEWEYELASKIEPTDAKMNVWDVTVREGVLFHDGRELTARDVVASFEYHRKNAPFAGQIISIEALDKLRARFTLDTGNSEFPYILAEYNSVIMPAAPIDTIGFDGIGTGPFRIVSTDPNRSLIMERFDRYWRQGFPFLDRVECHNREGQQEAALNGLRAGQFDVVFSIDPRAVRQLGDDPAYDVATAKGGYHFVIQLPKHPGSPFLDKRVRQAFAYAIDREAIVRIAYGGRFGWVGNDSHLVVTDPNFVARPKGRDVAKAKALLAEAGYPNGITLPTLYFSPQLPEVPVYFQVLQQSVKDAGITMAIEERPNDGYIQFRTGNNDLAQGNFHKFAMTAVGSRNPGISLFRMRGGNVESGHWRGPEHDRYMALYSKAMVTAGAPERKAIYAEMQAILHEEVPAILPAGGDNFLVKRKAVRNLKFHPQIWSVRLDETWKA</sequence>
<dbReference type="OrthoDB" id="9803988at2"/>
<dbReference type="PANTHER" id="PTHR30290:SF38">
    <property type="entry name" value="D,D-DIPEPTIDE-BINDING PERIPLASMIC PROTEIN DDPA-RELATED"/>
    <property type="match status" value="1"/>
</dbReference>
<gene>
    <name evidence="5" type="ORF">E8L99_05290</name>
</gene>
<dbReference type="Proteomes" id="UP000298588">
    <property type="component" value="Chromosome"/>
</dbReference>
<dbReference type="InterPro" id="IPR000914">
    <property type="entry name" value="SBP_5_dom"/>
</dbReference>
<dbReference type="PIRSF" id="PIRSF002741">
    <property type="entry name" value="MppA"/>
    <property type="match status" value="1"/>
</dbReference>
<dbReference type="Pfam" id="PF00496">
    <property type="entry name" value="SBP_bac_5"/>
    <property type="match status" value="1"/>
</dbReference>
<dbReference type="EMBL" id="CP039865">
    <property type="protein sequence ID" value="QCK85234.1"/>
    <property type="molecule type" value="Genomic_DNA"/>
</dbReference>
<keyword evidence="3" id="KW-0732">Signal</keyword>
<dbReference type="InterPro" id="IPR030678">
    <property type="entry name" value="Peptide/Ni-bd"/>
</dbReference>
<evidence type="ECO:0000256" key="1">
    <source>
        <dbReference type="ARBA" id="ARBA00004418"/>
    </source>
</evidence>
<proteinExistence type="inferred from homology"/>
<evidence type="ECO:0000313" key="6">
    <source>
        <dbReference type="Proteomes" id="UP000298588"/>
    </source>
</evidence>
<dbReference type="AlphaFoldDB" id="A0A4D7QIG2"/>
<dbReference type="InterPro" id="IPR006311">
    <property type="entry name" value="TAT_signal"/>
</dbReference>
<dbReference type="GO" id="GO:1904680">
    <property type="term" value="F:peptide transmembrane transporter activity"/>
    <property type="evidence" value="ECO:0007669"/>
    <property type="project" value="TreeGrafter"/>
</dbReference>
<organism evidence="5 6">
    <name type="scientific">Phreatobacter aquaticus</name>
    <dbReference type="NCBI Taxonomy" id="2570229"/>
    <lineage>
        <taxon>Bacteria</taxon>
        <taxon>Pseudomonadati</taxon>
        <taxon>Pseudomonadota</taxon>
        <taxon>Alphaproteobacteria</taxon>
        <taxon>Hyphomicrobiales</taxon>
        <taxon>Phreatobacteraceae</taxon>
        <taxon>Phreatobacter</taxon>
    </lineage>
</organism>
<dbReference type="KEGG" id="paqt:E8L99_05290"/>
<evidence type="ECO:0000313" key="5">
    <source>
        <dbReference type="EMBL" id="QCK85234.1"/>
    </source>
</evidence>
<dbReference type="Gene3D" id="3.40.190.10">
    <property type="entry name" value="Periplasmic binding protein-like II"/>
    <property type="match status" value="1"/>
</dbReference>
<dbReference type="GO" id="GO:0043190">
    <property type="term" value="C:ATP-binding cassette (ABC) transporter complex"/>
    <property type="evidence" value="ECO:0007669"/>
    <property type="project" value="InterPro"/>
</dbReference>
<accession>A0A4D7QIG2</accession>
<dbReference type="GO" id="GO:0030288">
    <property type="term" value="C:outer membrane-bounded periplasmic space"/>
    <property type="evidence" value="ECO:0007669"/>
    <property type="project" value="UniProtKB-ARBA"/>
</dbReference>
<evidence type="ECO:0000259" key="4">
    <source>
        <dbReference type="Pfam" id="PF00496"/>
    </source>
</evidence>
<comment type="similarity">
    <text evidence="2">Belongs to the bacterial solute-binding protein 5 family.</text>
</comment>
<reference evidence="5 6" key="1">
    <citation type="submission" date="2019-04" db="EMBL/GenBank/DDBJ databases">
        <title>Phreatobacter aquaticus sp. nov.</title>
        <authorList>
            <person name="Choi A."/>
            <person name="Baek K."/>
        </authorList>
    </citation>
    <scope>NUCLEOTIDE SEQUENCE [LARGE SCALE GENOMIC DNA]</scope>
    <source>
        <strain evidence="5 6">NMCR1094</strain>
    </source>
</reference>
<dbReference type="PANTHER" id="PTHR30290">
    <property type="entry name" value="PERIPLASMIC BINDING COMPONENT OF ABC TRANSPORTER"/>
    <property type="match status" value="1"/>
</dbReference>
<evidence type="ECO:0000256" key="2">
    <source>
        <dbReference type="ARBA" id="ARBA00005695"/>
    </source>
</evidence>
<feature type="domain" description="Solute-binding protein family 5" evidence="4">
    <location>
        <begin position="89"/>
        <end position="424"/>
    </location>
</feature>
<dbReference type="GO" id="GO:0015833">
    <property type="term" value="P:peptide transport"/>
    <property type="evidence" value="ECO:0007669"/>
    <property type="project" value="TreeGrafter"/>
</dbReference>
<dbReference type="Gene3D" id="3.10.105.10">
    <property type="entry name" value="Dipeptide-binding Protein, Domain 3"/>
    <property type="match status" value="1"/>
</dbReference>
<comment type="subcellular location">
    <subcellularLocation>
        <location evidence="1">Periplasm</location>
    </subcellularLocation>
</comment>
<dbReference type="RefSeq" id="WP_137098568.1">
    <property type="nucleotide sequence ID" value="NZ_CP039865.1"/>
</dbReference>
<keyword evidence="6" id="KW-1185">Reference proteome</keyword>
<protein>
    <recommendedName>
        <fullName evidence="4">Solute-binding protein family 5 domain-containing protein</fullName>
    </recommendedName>
</protein>